<protein>
    <submittedName>
        <fullName evidence="3">Uncharacterized protein</fullName>
    </submittedName>
</protein>
<dbReference type="EMBL" id="CAJNOW010000218">
    <property type="protein sequence ID" value="CAF1267646.1"/>
    <property type="molecule type" value="Genomic_DNA"/>
</dbReference>
<proteinExistence type="predicted"/>
<dbReference type="Proteomes" id="UP000663834">
    <property type="component" value="Unassembled WGS sequence"/>
</dbReference>
<dbReference type="OrthoDB" id="10006552at2759"/>
<feature type="transmembrane region" description="Helical" evidence="1">
    <location>
        <begin position="12"/>
        <end position="36"/>
    </location>
</feature>
<organism evidence="3 4">
    <name type="scientific">Rotaria magnacalcarata</name>
    <dbReference type="NCBI Taxonomy" id="392030"/>
    <lineage>
        <taxon>Eukaryota</taxon>
        <taxon>Metazoa</taxon>
        <taxon>Spiralia</taxon>
        <taxon>Gnathifera</taxon>
        <taxon>Rotifera</taxon>
        <taxon>Eurotatoria</taxon>
        <taxon>Bdelloidea</taxon>
        <taxon>Philodinida</taxon>
        <taxon>Philodinidae</taxon>
        <taxon>Rotaria</taxon>
    </lineage>
</organism>
<reference evidence="3" key="1">
    <citation type="submission" date="2021-02" db="EMBL/GenBank/DDBJ databases">
        <authorList>
            <person name="Nowell W R."/>
        </authorList>
    </citation>
    <scope>NUCLEOTIDE SEQUENCE</scope>
</reference>
<accession>A0A817AQE7</accession>
<evidence type="ECO:0000313" key="3">
    <source>
        <dbReference type="EMBL" id="CAF2260638.1"/>
    </source>
</evidence>
<dbReference type="AlphaFoldDB" id="A0A817AQE7"/>
<keyword evidence="1" id="KW-1133">Transmembrane helix</keyword>
<gene>
    <name evidence="2" type="ORF">KQP761_LOCUS3129</name>
    <name evidence="3" type="ORF">MBJ925_LOCUS38569</name>
</gene>
<evidence type="ECO:0000313" key="2">
    <source>
        <dbReference type="EMBL" id="CAF1267646.1"/>
    </source>
</evidence>
<evidence type="ECO:0000256" key="1">
    <source>
        <dbReference type="SAM" id="Phobius"/>
    </source>
</evidence>
<keyword evidence="1" id="KW-0812">Transmembrane</keyword>
<comment type="caution">
    <text evidence="3">The sequence shown here is derived from an EMBL/GenBank/DDBJ whole genome shotgun (WGS) entry which is preliminary data.</text>
</comment>
<feature type="transmembrane region" description="Helical" evidence="1">
    <location>
        <begin position="136"/>
        <end position="160"/>
    </location>
</feature>
<sequence>MVQHKIKDPKAIACITIALLGLSAVIVFFAIGGVFFAKENPKLLNYANGMCTVQSSSVRSYQCRTRYSQYTCYGAIWNVYHGENNTTNATVEEDQRSRSYSTALKRTQDYKIGTSYSCWYDTRRPSVAQWNKPSTVTAIILLCCGGVSVLLTGLFTFLSVKLVKQEMLQQAHDNMNSYSGSNIFIKQ</sequence>
<name>A0A817AQE7_9BILA</name>
<keyword evidence="1" id="KW-0472">Membrane</keyword>
<dbReference type="Proteomes" id="UP000663824">
    <property type="component" value="Unassembled WGS sequence"/>
</dbReference>
<evidence type="ECO:0000313" key="4">
    <source>
        <dbReference type="Proteomes" id="UP000663824"/>
    </source>
</evidence>
<dbReference type="EMBL" id="CAJNRE010021618">
    <property type="protein sequence ID" value="CAF2260638.1"/>
    <property type="molecule type" value="Genomic_DNA"/>
</dbReference>